<keyword evidence="1" id="KW-0233">DNA recombination</keyword>
<dbReference type="EMBL" id="AGNK02004257">
    <property type="status" value="NOT_ANNOTATED_CDS"/>
    <property type="molecule type" value="Genomic_DNA"/>
</dbReference>
<feature type="domain" description="DNA helicase Pif1-like DEAD-box helicase" evidence="3">
    <location>
        <begin position="384"/>
        <end position="492"/>
    </location>
</feature>
<dbReference type="InterPro" id="IPR025476">
    <property type="entry name" value="Helitron_helicase-like"/>
</dbReference>
<evidence type="ECO:0000313" key="6">
    <source>
        <dbReference type="EMBL" id="RCV33104.1"/>
    </source>
</evidence>
<comment type="cofactor">
    <cofactor evidence="1">
        <name>Mg(2+)</name>
        <dbReference type="ChEBI" id="CHEBI:18420"/>
    </cofactor>
</comment>
<feature type="region of interest" description="Disordered" evidence="2">
    <location>
        <begin position="662"/>
        <end position="702"/>
    </location>
</feature>
<dbReference type="Gene3D" id="3.40.50.300">
    <property type="entry name" value="P-loop containing nucleotide triphosphate hydrolases"/>
    <property type="match status" value="1"/>
</dbReference>
<dbReference type="GO" id="GO:0006310">
    <property type="term" value="P:DNA recombination"/>
    <property type="evidence" value="ECO:0007669"/>
    <property type="project" value="UniProtKB-KW"/>
</dbReference>
<dbReference type="InterPro" id="IPR027417">
    <property type="entry name" value="P-loop_NTPase"/>
</dbReference>
<dbReference type="AlphaFoldDB" id="K3YE01"/>
<evidence type="ECO:0000256" key="1">
    <source>
        <dbReference type="RuleBase" id="RU363044"/>
    </source>
</evidence>
<dbReference type="HOGENOM" id="CLU_001324_0_1_1"/>
<dbReference type="InterPro" id="IPR010285">
    <property type="entry name" value="DNA_helicase_pif1-like_DEAD"/>
</dbReference>
<dbReference type="EnsemblPlants" id="KQK96781">
    <property type="protein sequence ID" value="KQK96781"/>
    <property type="gene ID" value="SETIT_012460mg"/>
</dbReference>
<keyword evidence="1" id="KW-0547">Nucleotide-binding</keyword>
<accession>K3YE01</accession>
<dbReference type="Pfam" id="PF21530">
    <property type="entry name" value="Pif1_2B_dom"/>
    <property type="match status" value="1"/>
</dbReference>
<reference evidence="7" key="3">
    <citation type="submission" date="2018-08" db="UniProtKB">
        <authorList>
            <consortium name="EnsemblPlants"/>
        </authorList>
    </citation>
    <scope>IDENTIFICATION</scope>
    <source>
        <strain evidence="7">Yugu1</strain>
    </source>
</reference>
<dbReference type="eggNOG" id="KOG0987">
    <property type="taxonomic scope" value="Eukaryota"/>
</dbReference>
<evidence type="ECO:0000256" key="2">
    <source>
        <dbReference type="SAM" id="MobiDB-lite"/>
    </source>
</evidence>
<dbReference type="SUPFAM" id="SSF52540">
    <property type="entry name" value="P-loop containing nucleoside triphosphate hydrolases"/>
    <property type="match status" value="1"/>
</dbReference>
<keyword evidence="1" id="KW-0067">ATP-binding</keyword>
<proteinExistence type="inferred from homology"/>
<dbReference type="GO" id="GO:0006281">
    <property type="term" value="P:DNA repair"/>
    <property type="evidence" value="ECO:0007669"/>
    <property type="project" value="UniProtKB-KW"/>
</dbReference>
<comment type="similarity">
    <text evidence="1">Belongs to the helicase family.</text>
</comment>
<feature type="domain" description="Helitron helicase-like" evidence="4">
    <location>
        <begin position="2"/>
        <end position="82"/>
    </location>
</feature>
<dbReference type="EMBL" id="CM003534">
    <property type="protein sequence ID" value="RCV33104.1"/>
    <property type="molecule type" value="Genomic_DNA"/>
</dbReference>
<dbReference type="GO" id="GO:0016787">
    <property type="term" value="F:hydrolase activity"/>
    <property type="evidence" value="ECO:0007669"/>
    <property type="project" value="UniProtKB-KW"/>
</dbReference>
<dbReference type="InterPro" id="IPR049163">
    <property type="entry name" value="Pif1-like_2B_dom"/>
</dbReference>
<dbReference type="GO" id="GO:0043139">
    <property type="term" value="F:5'-3' DNA helicase activity"/>
    <property type="evidence" value="ECO:0007669"/>
    <property type="project" value="UniProtKB-EC"/>
</dbReference>
<reference evidence="6" key="2">
    <citation type="submission" date="2015-07" db="EMBL/GenBank/DDBJ databases">
        <authorList>
            <person name="Noorani M."/>
        </authorList>
    </citation>
    <scope>NUCLEOTIDE SEQUENCE</scope>
    <source>
        <strain evidence="6">Yugu1</strain>
    </source>
</reference>
<evidence type="ECO:0000259" key="4">
    <source>
        <dbReference type="Pfam" id="PF14214"/>
    </source>
</evidence>
<keyword evidence="8" id="KW-1185">Reference proteome</keyword>
<name>K3YE01_SETIT</name>
<dbReference type="FunFam" id="3.40.50.300:FF:002884">
    <property type="entry name" value="ATP-dependent DNA helicase"/>
    <property type="match status" value="1"/>
</dbReference>
<dbReference type="Pfam" id="PF05970">
    <property type="entry name" value="PIF1"/>
    <property type="match status" value="1"/>
</dbReference>
<comment type="catalytic activity">
    <reaction evidence="1">
        <text>ATP + H2O = ADP + phosphate + H(+)</text>
        <dbReference type="Rhea" id="RHEA:13065"/>
        <dbReference type="ChEBI" id="CHEBI:15377"/>
        <dbReference type="ChEBI" id="CHEBI:15378"/>
        <dbReference type="ChEBI" id="CHEBI:30616"/>
        <dbReference type="ChEBI" id="CHEBI:43474"/>
        <dbReference type="ChEBI" id="CHEBI:456216"/>
        <dbReference type="EC" id="5.6.2.3"/>
    </reaction>
</comment>
<organism evidence="7 8">
    <name type="scientific">Setaria italica</name>
    <name type="common">Foxtail millet</name>
    <name type="synonym">Panicum italicum</name>
    <dbReference type="NCBI Taxonomy" id="4555"/>
    <lineage>
        <taxon>Eukaryota</taxon>
        <taxon>Viridiplantae</taxon>
        <taxon>Streptophyta</taxon>
        <taxon>Embryophyta</taxon>
        <taxon>Tracheophyta</taxon>
        <taxon>Spermatophyta</taxon>
        <taxon>Magnoliopsida</taxon>
        <taxon>Liliopsida</taxon>
        <taxon>Poales</taxon>
        <taxon>Poaceae</taxon>
        <taxon>PACMAD clade</taxon>
        <taxon>Panicoideae</taxon>
        <taxon>Panicodae</taxon>
        <taxon>Paniceae</taxon>
        <taxon>Cenchrinae</taxon>
        <taxon>Setaria</taxon>
    </lineage>
</organism>
<dbReference type="PANTHER" id="PTHR10492:SF92">
    <property type="entry name" value="ATP-DEPENDENT DNA HELICASE"/>
    <property type="match status" value="1"/>
</dbReference>
<evidence type="ECO:0000259" key="5">
    <source>
        <dbReference type="Pfam" id="PF21530"/>
    </source>
</evidence>
<evidence type="ECO:0000313" key="8">
    <source>
        <dbReference type="Proteomes" id="UP000004995"/>
    </source>
</evidence>
<dbReference type="Gramene" id="KQK96781">
    <property type="protein sequence ID" value="KQK96781"/>
    <property type="gene ID" value="SETIT_012460mg"/>
</dbReference>
<dbReference type="EC" id="5.6.2.3" evidence="1"/>
<dbReference type="STRING" id="4555.K3YE01"/>
<evidence type="ECO:0000259" key="3">
    <source>
        <dbReference type="Pfam" id="PF05970"/>
    </source>
</evidence>
<reference evidence="6 8" key="1">
    <citation type="journal article" date="2012" name="Nat. Biotechnol.">
        <title>Reference genome sequence of the model plant Setaria.</title>
        <authorList>
            <person name="Bennetzen J.L."/>
            <person name="Schmutz J."/>
            <person name="Wang H."/>
            <person name="Percifield R."/>
            <person name="Hawkins J."/>
            <person name="Pontaroli A.C."/>
            <person name="Estep M."/>
            <person name="Feng L."/>
            <person name="Vaughn J.N."/>
            <person name="Grimwood J."/>
            <person name="Jenkins J."/>
            <person name="Barry K."/>
            <person name="Lindquist E."/>
            <person name="Hellsten U."/>
            <person name="Deshpande S."/>
            <person name="Wang X."/>
            <person name="Wu X."/>
            <person name="Mitros T."/>
            <person name="Triplett J."/>
            <person name="Yang X."/>
            <person name="Ye C.Y."/>
            <person name="Mauro-Herrera M."/>
            <person name="Wang L."/>
            <person name="Li P."/>
            <person name="Sharma M."/>
            <person name="Sharma R."/>
            <person name="Ronald P.C."/>
            <person name="Panaud O."/>
            <person name="Kellogg E.A."/>
            <person name="Brutnell T.P."/>
            <person name="Doust A.N."/>
            <person name="Tuskan G.A."/>
            <person name="Rokhsar D."/>
            <person name="Devos K.M."/>
        </authorList>
    </citation>
    <scope>NUCLEOTIDE SEQUENCE [LARGE SCALE GENOMIC DNA]</scope>
    <source>
        <strain evidence="8">cv. Yugu1</strain>
        <strain evidence="6">Yugu1</strain>
    </source>
</reference>
<protein>
    <recommendedName>
        <fullName evidence="1">ATP-dependent DNA helicase</fullName>
        <ecNumber evidence="1">5.6.2.3</ecNumber>
    </recommendedName>
</protein>
<dbReference type="GO" id="GO:0000723">
    <property type="term" value="P:telomere maintenance"/>
    <property type="evidence" value="ECO:0007669"/>
    <property type="project" value="InterPro"/>
</dbReference>
<dbReference type="CDD" id="cd18809">
    <property type="entry name" value="SF1_C_RecD"/>
    <property type="match status" value="1"/>
</dbReference>
<dbReference type="Pfam" id="PF14214">
    <property type="entry name" value="Helitron_like_N"/>
    <property type="match status" value="1"/>
</dbReference>
<dbReference type="PANTHER" id="PTHR10492">
    <property type="match status" value="1"/>
</dbReference>
<keyword evidence="1" id="KW-0378">Hydrolase</keyword>
<dbReference type="GO" id="GO:0005524">
    <property type="term" value="F:ATP binding"/>
    <property type="evidence" value="ECO:0007669"/>
    <property type="project" value="UniProtKB-KW"/>
</dbReference>
<evidence type="ECO:0000313" key="7">
    <source>
        <dbReference type="EnsemblPlants" id="KQK96781"/>
    </source>
</evidence>
<dbReference type="Proteomes" id="UP000004995">
    <property type="component" value="Unassembled WGS sequence"/>
</dbReference>
<keyword evidence="1" id="KW-0234">DNA repair</keyword>
<sequence length="702" mass="80635">MRKFGKPDIFLTMTCNPDEIKNELYPSQSPQDRPDPLTRVFKVKLEELKRMLMENDILRKVRACVYVMEFQKKGLPHAHLLLIMQSKYKITCPEQYDLLISAELPNKKKGHTSCKNRYTWPFCDSTWQGEDLYLIYRRCDGGHKEIIRGHILDNQWVIPYNTCLLRTFNFHINVEACSSIKSMKYLSKYIYKGHDRAYVAGNVDEITQYREARWVTPPEAMWRIYSFDLSKNHPPVHMVTYHKWDKIEWVVKRPGADKSMLTAYFDYNRLHEKARGIFLFHMPSSLCTLFVTILVFYEPNDVFGLWIKHLDAMNMLQSMGKDIRSFCLLEIDDASSIPHEIFEEASIDQNSEDKGLSDSLNEVQRAAYEEIMSKIDTEQGGLALLGTLHSQNKLATTRATSGVVVSIMPSGRTAHSRFKVPFTLEDGGCCRSLIIWDEASMAKRQVVEALDNSLRDIMGRQDLSFGGKTIVFCGDFRQVLPDVWKGSKAQIGGEMVYHSFNSTIDDPHNYYPLEFLNTLTPTELPLHLLKLKIGCSVILLRNIDPMNGLCNGTRLVVQCFQRNSIDVEIVLGQHARKTVFLPRILLCSSDDEIFPFQFKRKQFPIRLSFAMMVNKLQGQTIPNVGVYLPALLFSHGQLYVAMSRATTRMNIKILALPPNAEAEEEEAKKKQMKNANKKENGRGGGGEKGTNSRWHVYKEYSI</sequence>
<feature type="domain" description="DNA helicase Pif1-like 2B" evidence="5">
    <location>
        <begin position="514"/>
        <end position="558"/>
    </location>
</feature>
<dbReference type="OMA" id="DIMGHPR"/>
<gene>
    <name evidence="6" type="ORF">SETIT_7G056000v2</name>
</gene>
<keyword evidence="1" id="KW-0227">DNA damage</keyword>
<keyword evidence="1" id="KW-0347">Helicase</keyword>
<dbReference type="OrthoDB" id="3366231at2759"/>